<keyword evidence="3" id="KW-1185">Reference proteome</keyword>
<reference evidence="3" key="1">
    <citation type="journal article" date="2019" name="Int. J. Syst. Evol. Microbiol.">
        <title>The Global Catalogue of Microorganisms (GCM) 10K type strain sequencing project: providing services to taxonomists for standard genome sequencing and annotation.</title>
        <authorList>
            <consortium name="The Broad Institute Genomics Platform"/>
            <consortium name="The Broad Institute Genome Sequencing Center for Infectious Disease"/>
            <person name="Wu L."/>
            <person name="Ma J."/>
        </authorList>
    </citation>
    <scope>NUCLEOTIDE SEQUENCE [LARGE SCALE GENOMIC DNA]</scope>
    <source>
        <strain evidence="3">CGMCC 1.16326</strain>
    </source>
</reference>
<dbReference type="PROSITE" id="PS51257">
    <property type="entry name" value="PROKAR_LIPOPROTEIN"/>
    <property type="match status" value="1"/>
</dbReference>
<evidence type="ECO:0000256" key="1">
    <source>
        <dbReference type="SAM" id="SignalP"/>
    </source>
</evidence>
<evidence type="ECO:0008006" key="4">
    <source>
        <dbReference type="Google" id="ProtNLM"/>
    </source>
</evidence>
<comment type="caution">
    <text evidence="2">The sequence shown here is derived from an EMBL/GenBank/DDBJ whole genome shotgun (WGS) entry which is preliminary data.</text>
</comment>
<gene>
    <name evidence="2" type="ORF">ACFPPC_17515</name>
</gene>
<evidence type="ECO:0000313" key="2">
    <source>
        <dbReference type="EMBL" id="MFC5394441.1"/>
    </source>
</evidence>
<dbReference type="EMBL" id="JBHSLV010000031">
    <property type="protein sequence ID" value="MFC5394441.1"/>
    <property type="molecule type" value="Genomic_DNA"/>
</dbReference>
<feature type="chain" id="PRO_5045220593" description="Lipoprotein" evidence="1">
    <location>
        <begin position="24"/>
        <end position="83"/>
    </location>
</feature>
<protein>
    <recommendedName>
        <fullName evidence="4">Lipoprotein</fullName>
    </recommendedName>
</protein>
<sequence length="83" mass="9282">MTMRATWLIALGLAAALGGCMTAAEQRNADEARCRSYGFKPGAEGFANCLMEVDLDRSASRRARLEASGFYGPYWGPWPYRRW</sequence>
<dbReference type="Proteomes" id="UP001596104">
    <property type="component" value="Unassembled WGS sequence"/>
</dbReference>
<feature type="signal peptide" evidence="1">
    <location>
        <begin position="1"/>
        <end position="23"/>
    </location>
</feature>
<accession>A0ABW0HCX4</accession>
<evidence type="ECO:0000313" key="3">
    <source>
        <dbReference type="Proteomes" id="UP001596104"/>
    </source>
</evidence>
<dbReference type="RefSeq" id="WP_377009929.1">
    <property type="nucleotide sequence ID" value="NZ_JBHSLV010000031.1"/>
</dbReference>
<organism evidence="2 3">
    <name type="scientific">Bosea vestrisii</name>
    <dbReference type="NCBI Taxonomy" id="151416"/>
    <lineage>
        <taxon>Bacteria</taxon>
        <taxon>Pseudomonadati</taxon>
        <taxon>Pseudomonadota</taxon>
        <taxon>Alphaproteobacteria</taxon>
        <taxon>Hyphomicrobiales</taxon>
        <taxon>Boseaceae</taxon>
        <taxon>Bosea</taxon>
    </lineage>
</organism>
<name>A0ABW0HCX4_9HYPH</name>
<proteinExistence type="predicted"/>
<keyword evidence="1" id="KW-0732">Signal</keyword>